<dbReference type="EMBL" id="AFCV01000449">
    <property type="protein sequence ID" value="EHC93451.1"/>
    <property type="molecule type" value="Genomic_DNA"/>
</dbReference>
<organism evidence="1 2">
    <name type="scientific">Salmonella enterica subsp. enterica serovar Uganda str. R8-3404</name>
    <dbReference type="NCBI Taxonomy" id="913083"/>
    <lineage>
        <taxon>Bacteria</taxon>
        <taxon>Pseudomonadati</taxon>
        <taxon>Pseudomonadota</taxon>
        <taxon>Gammaproteobacteria</taxon>
        <taxon>Enterobacterales</taxon>
        <taxon>Enterobacteriaceae</taxon>
        <taxon>Salmonella</taxon>
    </lineage>
</organism>
<evidence type="ECO:0000313" key="2">
    <source>
        <dbReference type="Proteomes" id="UP000003915"/>
    </source>
</evidence>
<proteinExistence type="predicted"/>
<evidence type="ECO:0000313" key="1">
    <source>
        <dbReference type="EMBL" id="EHC93451.1"/>
    </source>
</evidence>
<accession>A0A6C8H5S7</accession>
<dbReference type="AlphaFoldDB" id="A0A6C8H5S7"/>
<sequence length="39" mass="4069">MVSNLMTAGDGGGIRHCIPGDGGGIRHCIGKYRLGSVRR</sequence>
<comment type="caution">
    <text evidence="1">The sequence shown here is derived from an EMBL/GenBank/DDBJ whole genome shotgun (WGS) entry which is preliminary data.</text>
</comment>
<protein>
    <submittedName>
        <fullName evidence="1">Uncharacterized protein</fullName>
    </submittedName>
</protein>
<name>A0A6C8H5S7_SALET</name>
<gene>
    <name evidence="1" type="ORF">LTSEUGA_1675</name>
</gene>
<dbReference type="Proteomes" id="UP000003915">
    <property type="component" value="Unassembled WGS sequence"/>
</dbReference>
<reference evidence="1 2" key="1">
    <citation type="journal article" date="2011" name="BMC Genomics">
        <title>Genome sequencing reveals diversification of virulence factor content and possible host adaptation in distinct subpopulations of Salmonella enterica.</title>
        <authorList>
            <person name="den Bakker H.C."/>
            <person name="Moreno Switt A.I."/>
            <person name="Govoni G."/>
            <person name="Cummings C.A."/>
            <person name="Ranieri M.L."/>
            <person name="Degoricija L."/>
            <person name="Hoelzer K."/>
            <person name="Rodriguez-Rivera L.D."/>
            <person name="Brown S."/>
            <person name="Bolchacova E."/>
            <person name="Furtado M.R."/>
            <person name="Wiedmann M."/>
        </authorList>
    </citation>
    <scope>NUCLEOTIDE SEQUENCE [LARGE SCALE GENOMIC DNA]</scope>
    <source>
        <strain evidence="1 2">R8-3404</strain>
    </source>
</reference>